<keyword evidence="1" id="KW-0175">Coiled coil</keyword>
<dbReference type="EMBL" id="FMJE01000004">
    <property type="protein sequence ID" value="SCM81544.1"/>
    <property type="molecule type" value="Genomic_DNA"/>
</dbReference>
<evidence type="ECO:0000256" key="1">
    <source>
        <dbReference type="SAM" id="Coils"/>
    </source>
</evidence>
<proteinExistence type="predicted"/>
<accession>A0A212LWH7</accession>
<dbReference type="EMBL" id="FMJE01000004">
    <property type="protein sequence ID" value="SCM81878.1"/>
    <property type="molecule type" value="Genomic_DNA"/>
</dbReference>
<dbReference type="RefSeq" id="WP_075752681.1">
    <property type="nucleotide sequence ID" value="NZ_LT608335.1"/>
</dbReference>
<gene>
    <name evidence="4" type="ORF">KL86SPO_40028</name>
    <name evidence="5" type="ORF">KL86SPO_40363</name>
    <name evidence="6" type="ORF">KL86SPO_40656</name>
    <name evidence="7" type="ORF">KL86SPO_50258</name>
</gene>
<evidence type="ECO:0000313" key="5">
    <source>
        <dbReference type="EMBL" id="SCM81878.1"/>
    </source>
</evidence>
<feature type="coiled-coil region" evidence="1">
    <location>
        <begin position="187"/>
        <end position="214"/>
    </location>
</feature>
<protein>
    <recommendedName>
        <fullName evidence="8">Transposase</fullName>
    </recommendedName>
</protein>
<reference evidence="5" key="1">
    <citation type="submission" date="2016-08" db="EMBL/GenBank/DDBJ databases">
        <authorList>
            <person name="Seilhamer J.J."/>
        </authorList>
    </citation>
    <scope>NUCLEOTIDE SEQUENCE</scope>
    <source>
        <strain evidence="5">86</strain>
    </source>
</reference>
<evidence type="ECO:0000313" key="6">
    <source>
        <dbReference type="EMBL" id="SCM82171.1"/>
    </source>
</evidence>
<dbReference type="NCBIfam" id="NF033551">
    <property type="entry name" value="transpos_IS1182"/>
    <property type="match status" value="1"/>
</dbReference>
<evidence type="ECO:0000313" key="4">
    <source>
        <dbReference type="EMBL" id="SCM81544.1"/>
    </source>
</evidence>
<dbReference type="InterPro" id="IPR047629">
    <property type="entry name" value="IS1182_transpos"/>
</dbReference>
<dbReference type="EMBL" id="FMJE01000005">
    <property type="protein sequence ID" value="SCM82487.1"/>
    <property type="molecule type" value="Genomic_DNA"/>
</dbReference>
<dbReference type="Pfam" id="PF05598">
    <property type="entry name" value="DUF772"/>
    <property type="match status" value="1"/>
</dbReference>
<name>A0A212LWH7_9FIRM</name>
<sequence>MGYIKGEEREQTILLPESIDDYVHEDNPVRIIDAFVEQLDVLELAFERSTSPTFGRPPYNPKVLLKLYLYGYLNRVRSSRRLEQEAARNLEVIWLLQKLKPDYKTIADFRKNNKLALKKVFRQFVRLCDEWGLYGKELVAIDGTKMRACNSKKNNYSAKKLERHIRYIDEKIETYMKELETTDNAETQERKLSVQEVQQRIQELRNRKQTYQAYQETIDKKGCSEVSTTDPDARLMSNNNNTVDVGYNVQTTVDAKHKLVADFKVTTQANDLGELANMALRAQVVLEKKELEVVADKGYYKVDDLKTCVKNHITPYVAKQTYSNGTGDKEFYPDKFHYDAEENIYRCPRGIELYFAKKRTSKEKGVIGYEYRNYAACSSCPVKERCTRSAKGRSIFRHIDQDFLDTINLKTEKNKDKYRLRQMIIEHVFGTIKRGWGAYYFLTKRKRSVTGELSLSFLSYNLRRVISILGTKEVLAKLTARKSPALA</sequence>
<evidence type="ECO:0008006" key="8">
    <source>
        <dbReference type="Google" id="ProtNLM"/>
    </source>
</evidence>
<dbReference type="PANTHER" id="PTHR33408:SF2">
    <property type="entry name" value="TRANSPOSASE DDE DOMAIN-CONTAINING PROTEIN"/>
    <property type="match status" value="1"/>
</dbReference>
<dbReference type="InterPro" id="IPR025668">
    <property type="entry name" value="Tnp_DDE_dom"/>
</dbReference>
<evidence type="ECO:0000259" key="2">
    <source>
        <dbReference type="Pfam" id="PF05598"/>
    </source>
</evidence>
<dbReference type="EMBL" id="FMJE01000004">
    <property type="protein sequence ID" value="SCM82171.1"/>
    <property type="molecule type" value="Genomic_DNA"/>
</dbReference>
<evidence type="ECO:0000259" key="3">
    <source>
        <dbReference type="Pfam" id="PF13751"/>
    </source>
</evidence>
<dbReference type="PANTHER" id="PTHR33408">
    <property type="entry name" value="TRANSPOSASE"/>
    <property type="match status" value="1"/>
</dbReference>
<dbReference type="AlphaFoldDB" id="A0A212LWH7"/>
<feature type="domain" description="Transposase InsH N-terminal" evidence="2">
    <location>
        <begin position="18"/>
        <end position="111"/>
    </location>
</feature>
<evidence type="ECO:0000313" key="7">
    <source>
        <dbReference type="EMBL" id="SCM82487.1"/>
    </source>
</evidence>
<organism evidence="5">
    <name type="scientific">uncultured Sporomusa sp</name>
    <dbReference type="NCBI Taxonomy" id="307249"/>
    <lineage>
        <taxon>Bacteria</taxon>
        <taxon>Bacillati</taxon>
        <taxon>Bacillota</taxon>
        <taxon>Negativicutes</taxon>
        <taxon>Selenomonadales</taxon>
        <taxon>Sporomusaceae</taxon>
        <taxon>Sporomusa</taxon>
        <taxon>environmental samples</taxon>
    </lineage>
</organism>
<dbReference type="Pfam" id="PF13751">
    <property type="entry name" value="DDE_Tnp_1_6"/>
    <property type="match status" value="1"/>
</dbReference>
<feature type="domain" description="Transposase DDE" evidence="3">
    <location>
        <begin position="347"/>
        <end position="465"/>
    </location>
</feature>
<dbReference type="InterPro" id="IPR008490">
    <property type="entry name" value="Transposase_InsH_N"/>
</dbReference>